<protein>
    <submittedName>
        <fullName evidence="2">Uncharacterized protein</fullName>
    </submittedName>
</protein>
<organism evidence="2 3">
    <name type="scientific">Fusarium zealandicum</name>
    <dbReference type="NCBI Taxonomy" id="1053134"/>
    <lineage>
        <taxon>Eukaryota</taxon>
        <taxon>Fungi</taxon>
        <taxon>Dikarya</taxon>
        <taxon>Ascomycota</taxon>
        <taxon>Pezizomycotina</taxon>
        <taxon>Sordariomycetes</taxon>
        <taxon>Hypocreomycetidae</taxon>
        <taxon>Hypocreales</taxon>
        <taxon>Nectriaceae</taxon>
        <taxon>Fusarium</taxon>
        <taxon>Fusarium staphyleae species complex</taxon>
    </lineage>
</organism>
<accession>A0A8H4XNU8</accession>
<dbReference type="EMBL" id="JABEYC010000131">
    <property type="protein sequence ID" value="KAF4982164.1"/>
    <property type="molecule type" value="Genomic_DNA"/>
</dbReference>
<feature type="compositionally biased region" description="Basic and acidic residues" evidence="1">
    <location>
        <begin position="70"/>
        <end position="84"/>
    </location>
</feature>
<comment type="caution">
    <text evidence="2">The sequence shown here is derived from an EMBL/GenBank/DDBJ whole genome shotgun (WGS) entry which is preliminary data.</text>
</comment>
<evidence type="ECO:0000313" key="3">
    <source>
        <dbReference type="Proteomes" id="UP000635477"/>
    </source>
</evidence>
<dbReference type="OrthoDB" id="5213630at2759"/>
<reference evidence="2" key="2">
    <citation type="submission" date="2020-05" db="EMBL/GenBank/DDBJ databases">
        <authorList>
            <person name="Kim H.-S."/>
            <person name="Proctor R.H."/>
            <person name="Brown D.W."/>
        </authorList>
    </citation>
    <scope>NUCLEOTIDE SEQUENCE</scope>
    <source>
        <strain evidence="2">NRRL 22465</strain>
    </source>
</reference>
<evidence type="ECO:0000256" key="1">
    <source>
        <dbReference type="SAM" id="MobiDB-lite"/>
    </source>
</evidence>
<evidence type="ECO:0000313" key="2">
    <source>
        <dbReference type="EMBL" id="KAF4982164.1"/>
    </source>
</evidence>
<feature type="compositionally biased region" description="Polar residues" evidence="1">
    <location>
        <begin position="1"/>
        <end position="12"/>
    </location>
</feature>
<dbReference type="AlphaFoldDB" id="A0A8H4XNU8"/>
<sequence>MQHGTGQSSYSGQHGRYATQPFDTDAVMVDAFEEPEARNPPYPPRPNEQRSSTSFKTRTTEQFASNYNDDYQRRDVRRTYKSEYEAGSNPGAPYKANRPAEYPNLTPHPSSPKRVESSRDKKRSTEPACSTRIDTIRDLEDDLFLADERRMEVEERSERRIAELTGLLQRRDLQIEEERYKAQEIREQNEDKVSKQVEDLRHLLQEKDAELEHERYQSKEFRKKSDDTSSQIKELTGVLQKQGEEINQRAAEAGDLRKAWKKAAGELNKLRAMGQGFYQITDQYLVDLITQLRFNIRDFAIQFFDGNALKDKLQPEEPHYLEYLEHTTSEKDGYLPYLQSPEQCHQVIQAFIWKVLIEEVFNSFAWVGGTASDKVFILRNMLKPKTRQDSHGRKRPDPEAERKFQTWSATTVGLLLDAIDTNEGSDVYEQLQSEQAHRVKCIANTIGGWLQSDKQDFNEQITLIVGKAYGLGKEISQQVALVVWVFNLDEQIGSSKFDPAVMELEKGDRTKKPREVRLMIVPGVDKRGKSTGEGFKNEVRLLKAVVSCDE</sequence>
<name>A0A8H4XNU8_9HYPO</name>
<feature type="compositionally biased region" description="Polar residues" evidence="1">
    <location>
        <begin position="49"/>
        <end position="69"/>
    </location>
</feature>
<proteinExistence type="predicted"/>
<feature type="compositionally biased region" description="Basic and acidic residues" evidence="1">
    <location>
        <begin position="113"/>
        <end position="125"/>
    </location>
</feature>
<keyword evidence="3" id="KW-1185">Reference proteome</keyword>
<gene>
    <name evidence="2" type="ORF">FZEAL_2141</name>
</gene>
<feature type="region of interest" description="Disordered" evidence="1">
    <location>
        <begin position="1"/>
        <end position="133"/>
    </location>
</feature>
<dbReference type="Proteomes" id="UP000635477">
    <property type="component" value="Unassembled WGS sequence"/>
</dbReference>
<reference evidence="2" key="1">
    <citation type="journal article" date="2020" name="BMC Genomics">
        <title>Correction to: Identification and distribution of gene clusters required for synthesis of sphingolipid metabolism inhibitors in diverse species of the filamentous fungus Fusarium.</title>
        <authorList>
            <person name="Kim H.S."/>
            <person name="Lohmar J.M."/>
            <person name="Busman M."/>
            <person name="Brown D.W."/>
            <person name="Naumann T.A."/>
            <person name="Divon H.H."/>
            <person name="Lysoe E."/>
            <person name="Uhlig S."/>
            <person name="Proctor R.H."/>
        </authorList>
    </citation>
    <scope>NUCLEOTIDE SEQUENCE</scope>
    <source>
        <strain evidence="2">NRRL 22465</strain>
    </source>
</reference>